<accession>A0ABT6ZUS5</accession>
<dbReference type="SUPFAM" id="SSF48452">
    <property type="entry name" value="TPR-like"/>
    <property type="match status" value="1"/>
</dbReference>
<dbReference type="InterPro" id="IPR027417">
    <property type="entry name" value="P-loop_NTPase"/>
</dbReference>
<keyword evidence="2" id="KW-0547">Nucleotide-binding</keyword>
<dbReference type="PANTHER" id="PTHR47691:SF3">
    <property type="entry name" value="HTH-TYPE TRANSCRIPTIONAL REGULATOR RV0890C-RELATED"/>
    <property type="match status" value="1"/>
</dbReference>
<evidence type="ECO:0000256" key="1">
    <source>
        <dbReference type="SAM" id="MobiDB-lite"/>
    </source>
</evidence>
<dbReference type="InterPro" id="IPR011990">
    <property type="entry name" value="TPR-like_helical_dom_sf"/>
</dbReference>
<sequence>MTENTRNTVDGQVGAGAIVQAGSIGAVHHHTHAAPAAPAGALLQLPVEAAYFEDRDRERARVERALGLREGRTGVVRPLVVAVSGVGGIGKSALGLRLAHDAHRERGCGALYVDLDDLRRDGAVSPADVLAVLLRALGVHEPWMESDLVGRARQYAARTAERVLVLVLDNVAYGSEVEPLLPVSADSVAIVISRARLEDLPGALEVPLGPLPGAAAEELLHAVLEGARPAGGPGTVSEVARLCGGLPAALHVAGRYLRKHRRRPPERLIAALRTELDEEGVPVVEAVWNAAYDELSAPAARLYRLLAVHPGPSFTPASAAALLGAEDPDTAYDALGELEAARLVAVWERDTAEAAPADTGSGAAGPGGTDPEVTRSGGTDSQVADDGDGAGERLRMHDLLRAHAQRRARREGEPGEAVEARRRVVRWYRRQAERADETIAGSRMRFATPVPALPYAPDVPFGSRGEAAYWMSAERGALYECVRLAHEAAGPEDDADAWGLCEPLWTHFMDHRHYADALDAFATGVAAAQRTEHLPAQARMRCQLARPLWEQGRIEEARAQVDRAVHVARSLENEPKLRASTLEFRGLLRSAEGDWAGAAEEFAASRRIHEEIGNTYGVLLQSYLLGKALIEQGEPESAAELLASAHGMAVERDRLSGARGPGRMTGRTACELARAVRVSGRSDPARLAALYDLALAAARARGADREEATTLRALADLADETGDPTAAGAHRARAHAIESRAGSLGGPEPRG</sequence>
<dbReference type="SUPFAM" id="SSF52540">
    <property type="entry name" value="P-loop containing nucleoside triphosphate hydrolases"/>
    <property type="match status" value="1"/>
</dbReference>
<feature type="region of interest" description="Disordered" evidence="1">
    <location>
        <begin position="721"/>
        <end position="751"/>
    </location>
</feature>
<dbReference type="Gene3D" id="1.25.40.10">
    <property type="entry name" value="Tetratricopeptide repeat domain"/>
    <property type="match status" value="1"/>
</dbReference>
<feature type="region of interest" description="Disordered" evidence="1">
    <location>
        <begin position="353"/>
        <end position="391"/>
    </location>
</feature>
<evidence type="ECO:0000313" key="3">
    <source>
        <dbReference type="Proteomes" id="UP001214441"/>
    </source>
</evidence>
<dbReference type="PANTHER" id="PTHR47691">
    <property type="entry name" value="REGULATOR-RELATED"/>
    <property type="match status" value="1"/>
</dbReference>
<proteinExistence type="predicted"/>
<dbReference type="Proteomes" id="UP001214441">
    <property type="component" value="Unassembled WGS sequence"/>
</dbReference>
<dbReference type="RefSeq" id="WP_274044046.1">
    <property type="nucleotide sequence ID" value="NZ_JANCPR020000009.1"/>
</dbReference>
<organism evidence="2 3">
    <name type="scientific">Streptomyces iconiensis</name>
    <dbReference type="NCBI Taxonomy" id="1384038"/>
    <lineage>
        <taxon>Bacteria</taxon>
        <taxon>Bacillati</taxon>
        <taxon>Actinomycetota</taxon>
        <taxon>Actinomycetes</taxon>
        <taxon>Kitasatosporales</taxon>
        <taxon>Streptomycetaceae</taxon>
        <taxon>Streptomyces</taxon>
    </lineage>
</organism>
<dbReference type="Gene3D" id="3.40.50.300">
    <property type="entry name" value="P-loop containing nucleotide triphosphate hydrolases"/>
    <property type="match status" value="1"/>
</dbReference>
<comment type="caution">
    <text evidence="2">The sequence shown here is derived from an EMBL/GenBank/DDBJ whole genome shotgun (WGS) entry which is preliminary data.</text>
</comment>
<reference evidence="2 3" key="1">
    <citation type="submission" date="2023-05" db="EMBL/GenBank/DDBJ databases">
        <title>Streptantibioticus silvisoli sp. nov., acidotolerant actinomycetes 1 from pine litter.</title>
        <authorList>
            <person name="Swiecimska M."/>
            <person name="Golinska P."/>
            <person name="Sangal V."/>
            <person name="Wachnowicz B."/>
            <person name="Goodfellow M."/>
        </authorList>
    </citation>
    <scope>NUCLEOTIDE SEQUENCE [LARGE SCALE GENOMIC DNA]</scope>
    <source>
        <strain evidence="2 3">DSM 42109</strain>
    </source>
</reference>
<dbReference type="PRINTS" id="PR00364">
    <property type="entry name" value="DISEASERSIST"/>
</dbReference>
<name>A0ABT6ZUS5_9ACTN</name>
<dbReference type="EMBL" id="JANCPR020000009">
    <property type="protein sequence ID" value="MDJ1132612.1"/>
    <property type="molecule type" value="Genomic_DNA"/>
</dbReference>
<gene>
    <name evidence="2" type="ORF">NMN56_011755</name>
</gene>
<evidence type="ECO:0000313" key="2">
    <source>
        <dbReference type="EMBL" id="MDJ1132612.1"/>
    </source>
</evidence>
<dbReference type="GO" id="GO:0005524">
    <property type="term" value="F:ATP binding"/>
    <property type="evidence" value="ECO:0007669"/>
    <property type="project" value="UniProtKB-KW"/>
</dbReference>
<keyword evidence="3" id="KW-1185">Reference proteome</keyword>
<protein>
    <submittedName>
        <fullName evidence="2">ATP-binding protein</fullName>
    </submittedName>
</protein>
<keyword evidence="2" id="KW-0067">ATP-binding</keyword>